<comment type="similarity">
    <text evidence="1">Belongs to the glycosyl hydrolase 22 family.</text>
</comment>
<reference evidence="3" key="2">
    <citation type="submission" date="2025-08" db="UniProtKB">
        <authorList>
            <consortium name="Ensembl"/>
        </authorList>
    </citation>
    <scope>IDENTIFICATION</scope>
    <source>
        <strain evidence="3">Boxer</strain>
    </source>
</reference>
<dbReference type="InterPro" id="IPR001916">
    <property type="entry name" value="Glyco_hydro_22"/>
</dbReference>
<evidence type="ECO:0000313" key="4">
    <source>
        <dbReference type="Proteomes" id="UP000805418"/>
    </source>
</evidence>
<evidence type="ECO:0000313" key="3">
    <source>
        <dbReference type="Ensembl" id="ENSCAFP00845032061.1"/>
    </source>
</evidence>
<dbReference type="InterPro" id="IPR023346">
    <property type="entry name" value="Lysozyme-like_dom_sf"/>
</dbReference>
<dbReference type="SMART" id="SM00263">
    <property type="entry name" value="LYZ1"/>
    <property type="match status" value="1"/>
</dbReference>
<dbReference type="Ensembl" id="ENSCAFT00845040933.1">
    <property type="protein sequence ID" value="ENSCAFP00845032061.1"/>
    <property type="gene ID" value="ENSCAFG00845023203.1"/>
</dbReference>
<evidence type="ECO:0000256" key="1">
    <source>
        <dbReference type="RuleBase" id="RU004440"/>
    </source>
</evidence>
<dbReference type="SUPFAM" id="SSF53955">
    <property type="entry name" value="Lysozyme-like"/>
    <property type="match status" value="1"/>
</dbReference>
<organism evidence="3 4">
    <name type="scientific">Canis lupus familiaris</name>
    <name type="common">Dog</name>
    <name type="synonym">Canis familiaris</name>
    <dbReference type="NCBI Taxonomy" id="9615"/>
    <lineage>
        <taxon>Eukaryota</taxon>
        <taxon>Metazoa</taxon>
        <taxon>Chordata</taxon>
        <taxon>Craniata</taxon>
        <taxon>Vertebrata</taxon>
        <taxon>Euteleostomi</taxon>
        <taxon>Mammalia</taxon>
        <taxon>Eutheria</taxon>
        <taxon>Laurasiatheria</taxon>
        <taxon>Carnivora</taxon>
        <taxon>Caniformia</taxon>
        <taxon>Canidae</taxon>
        <taxon>Canis</taxon>
    </lineage>
</organism>
<keyword evidence="4" id="KW-1185">Reference proteome</keyword>
<accession>A0A8I3PRP0</accession>
<sequence length="270" mass="29685">YLCLWALSPHSGLRSPLDQSLQVRSDQSRHPPSHTLWTFCSESTCKRNVNSTEESRHTRTWLDEKNQILQADLPLPLVESKPPRPLTRWPLGNSASGTLAPPRGSSRPAIGSAGRGRGPSAQPPGWRQAPRAQFPGVGGGEAGASGRRLRGCSGQERPRPLPARSGLCLAFVESRFNISKGNENADGSFQINSHYWCNDDRSHSENICHEDCQDVLSLNLLSAISCAKKDCLWSRGYEELGSMEVALCRLATLLLDDRMFLGMRQDTGLP</sequence>
<dbReference type="GeneTree" id="ENSGT00940000161690"/>
<proteinExistence type="inferred from homology"/>
<name>A0A8I3PRP0_CANLF</name>
<dbReference type="PANTHER" id="PTHR11407:SF9">
    <property type="entry name" value="LYSOZYME-LIKE PROTEIN 6"/>
    <property type="match status" value="1"/>
</dbReference>
<evidence type="ECO:0000256" key="2">
    <source>
        <dbReference type="SAM" id="MobiDB-lite"/>
    </source>
</evidence>
<dbReference type="Gene3D" id="1.10.530.10">
    <property type="match status" value="1"/>
</dbReference>
<dbReference type="Proteomes" id="UP000805418">
    <property type="component" value="Unassembled WGS sequence"/>
</dbReference>
<dbReference type="AlphaFoldDB" id="A0A8I3PRP0"/>
<dbReference type="PRINTS" id="PR00135">
    <property type="entry name" value="LYZLACT"/>
</dbReference>
<dbReference type="PROSITE" id="PS51348">
    <property type="entry name" value="GLYCOSYL_HYDROL_F22_2"/>
    <property type="match status" value="1"/>
</dbReference>
<feature type="region of interest" description="Disordered" evidence="2">
    <location>
        <begin position="75"/>
        <end position="160"/>
    </location>
</feature>
<dbReference type="PANTHER" id="PTHR11407">
    <property type="entry name" value="LYSOZYME C"/>
    <property type="match status" value="1"/>
</dbReference>
<reference evidence="3" key="1">
    <citation type="submission" date="2020-03" db="EMBL/GenBank/DDBJ databases">
        <title>Long-read based genome assembly of a Labrador retriever dog.</title>
        <authorList>
            <person name="Eory L."/>
            <person name="Zhang W."/>
            <person name="Schoenebeck J."/>
        </authorList>
    </citation>
    <scope>NUCLEOTIDE SEQUENCE [LARGE SCALE GENOMIC DNA]</scope>
    <source>
        <strain evidence="3">Labrador retriever</strain>
    </source>
</reference>
<reference evidence="3" key="3">
    <citation type="submission" date="2025-09" db="UniProtKB">
        <authorList>
            <consortium name="Ensembl"/>
        </authorList>
    </citation>
    <scope>IDENTIFICATION</scope>
    <source>
        <strain evidence="3">Boxer</strain>
    </source>
</reference>
<protein>
    <submittedName>
        <fullName evidence="3">Uncharacterized protein</fullName>
    </submittedName>
</protein>
<dbReference type="Pfam" id="PF00062">
    <property type="entry name" value="Lys"/>
    <property type="match status" value="1"/>
</dbReference>